<comment type="caution">
    <text evidence="1">The sequence shown here is derived from an EMBL/GenBank/DDBJ whole genome shotgun (WGS) entry which is preliminary data.</text>
</comment>
<proteinExistence type="predicted"/>
<evidence type="ECO:0000313" key="2">
    <source>
        <dbReference type="Proteomes" id="UP000292373"/>
    </source>
</evidence>
<name>A0A4Q9KHQ7_9ACTN</name>
<protein>
    <submittedName>
        <fullName evidence="1">Uncharacterized protein</fullName>
    </submittedName>
</protein>
<dbReference type="OrthoDB" id="3254867at2"/>
<dbReference type="EMBL" id="SDMQ01000002">
    <property type="protein sequence ID" value="TBT87255.1"/>
    <property type="molecule type" value="Genomic_DNA"/>
</dbReference>
<organism evidence="1 2">
    <name type="scientific">Propioniciclava sinopodophylli</name>
    <dbReference type="NCBI Taxonomy" id="1837344"/>
    <lineage>
        <taxon>Bacteria</taxon>
        <taxon>Bacillati</taxon>
        <taxon>Actinomycetota</taxon>
        <taxon>Actinomycetes</taxon>
        <taxon>Propionibacteriales</taxon>
        <taxon>Propionibacteriaceae</taxon>
        <taxon>Propioniciclava</taxon>
    </lineage>
</organism>
<evidence type="ECO:0000313" key="1">
    <source>
        <dbReference type="EMBL" id="TBT87255.1"/>
    </source>
</evidence>
<dbReference type="Proteomes" id="UP000292373">
    <property type="component" value="Unassembled WGS sequence"/>
</dbReference>
<sequence length="140" mass="15145">MDVTNGVRCHAMTANWTGKDVPPEKLENCGPEFGDFGPGQDVVLNRDGSFGSCVSEISVFEAVETNEGQPNTYGTEYRSWAGKGTELVEFLPGMKAYVLPYGTTAVTGRFSCEMATTGITCDDSRSDAGFHLSRNDLTLR</sequence>
<reference evidence="1 2" key="1">
    <citation type="submission" date="2019-01" db="EMBL/GenBank/DDBJ databases">
        <title>Lactibacter flavus gen. nov., sp. nov., a novel bacterium of the family Propionibacteriaceae isolated from raw milk and dairy products.</title>
        <authorList>
            <person name="Huptas C."/>
            <person name="Wenning M."/>
            <person name="Breitenwieser F."/>
            <person name="Doll E."/>
            <person name="Von Neubeck M."/>
            <person name="Busse H.-J."/>
            <person name="Scherer S."/>
        </authorList>
    </citation>
    <scope>NUCLEOTIDE SEQUENCE [LARGE SCALE GENOMIC DNA]</scope>
    <source>
        <strain evidence="1 2">KCTC 33808</strain>
    </source>
</reference>
<keyword evidence="2" id="KW-1185">Reference proteome</keyword>
<accession>A0A4Q9KHQ7</accession>
<gene>
    <name evidence="1" type="ORF">ET989_02780</name>
</gene>
<dbReference type="AlphaFoldDB" id="A0A4Q9KHQ7"/>